<feature type="domain" description="C2" evidence="1">
    <location>
        <begin position="92"/>
        <end position="214"/>
    </location>
</feature>
<dbReference type="PANTHER" id="PTHR10773">
    <property type="entry name" value="DNA-DIRECTED RNA POLYMERASES I, II, AND III SUBUNIT RPABC2"/>
    <property type="match status" value="1"/>
</dbReference>
<gene>
    <name evidence="2" type="ORF">EEDITHA_LOCUS4242</name>
</gene>
<evidence type="ECO:0000313" key="3">
    <source>
        <dbReference type="Proteomes" id="UP001153954"/>
    </source>
</evidence>
<dbReference type="Pfam" id="PF00168">
    <property type="entry name" value="C2"/>
    <property type="match status" value="1"/>
</dbReference>
<evidence type="ECO:0000313" key="2">
    <source>
        <dbReference type="EMBL" id="CAH2088044.1"/>
    </source>
</evidence>
<sequence>MTLTSRIGYINVHQTGRHGNSTWVLRQTTLPIVPDRHQTFQRQLSHRLDLPSIQFSICSLERADSSIGLIKPELYKNELVRQSSTDSGELEFCGKLHFALRYDQEVEALVVKIFEARDLPVKDVMGSSDPYIKVFLLPDRKKKFQTKVHRKNLNPVFNETFLFSLGDTTDKDVSNAEERQTKKKRKVKKKNDLGKIRKVNKSEWVDSKRKQLKNLGLCYVSRNGKVRSEKSILPACDDECRLKCKEKIDEDVRKQLFKQYWSLGDRVRQWDFLTRWCERIAKKLITTEGPSKRLFSVKYYLPKTLGDIKDERVTVCKTMFLHTFAIGEGVVRTALKKITDCKGLAIAWDERGRHNNHPKVKNDDMIQSVCNHVKSLTPVESHYTRKESSKLYLDSELTMTKMFKLYNEWVPETDSNKAKTLRQYIDIINDNFNIEFYRPKKDQCDICMAYKNQPSQLIEMFKNSLMNICKIRTWYEVSKIQINFQLSTHRVRP</sequence>
<dbReference type="EMBL" id="CAKOGL010000007">
    <property type="protein sequence ID" value="CAH2088044.1"/>
    <property type="molecule type" value="Genomic_DNA"/>
</dbReference>
<reference evidence="2" key="1">
    <citation type="submission" date="2022-03" db="EMBL/GenBank/DDBJ databases">
        <authorList>
            <person name="Tunstrom K."/>
        </authorList>
    </citation>
    <scope>NUCLEOTIDE SEQUENCE</scope>
</reference>
<dbReference type="PRINTS" id="PR00360">
    <property type="entry name" value="C2DOMAIN"/>
</dbReference>
<dbReference type="Gene3D" id="2.60.40.150">
    <property type="entry name" value="C2 domain"/>
    <property type="match status" value="1"/>
</dbReference>
<evidence type="ECO:0000259" key="1">
    <source>
        <dbReference type="PROSITE" id="PS50004"/>
    </source>
</evidence>
<organism evidence="2 3">
    <name type="scientific">Euphydryas editha</name>
    <name type="common">Edith's checkerspot</name>
    <dbReference type="NCBI Taxonomy" id="104508"/>
    <lineage>
        <taxon>Eukaryota</taxon>
        <taxon>Metazoa</taxon>
        <taxon>Ecdysozoa</taxon>
        <taxon>Arthropoda</taxon>
        <taxon>Hexapoda</taxon>
        <taxon>Insecta</taxon>
        <taxon>Pterygota</taxon>
        <taxon>Neoptera</taxon>
        <taxon>Endopterygota</taxon>
        <taxon>Lepidoptera</taxon>
        <taxon>Glossata</taxon>
        <taxon>Ditrysia</taxon>
        <taxon>Papilionoidea</taxon>
        <taxon>Nymphalidae</taxon>
        <taxon>Nymphalinae</taxon>
        <taxon>Euphydryas</taxon>
    </lineage>
</organism>
<keyword evidence="3" id="KW-1185">Reference proteome</keyword>
<name>A0AAU9TRE8_EUPED</name>
<dbReference type="SMART" id="SM00239">
    <property type="entry name" value="C2"/>
    <property type="match status" value="1"/>
</dbReference>
<dbReference type="SUPFAM" id="SSF49562">
    <property type="entry name" value="C2 domain (Calcium/lipid-binding domain, CaLB)"/>
    <property type="match status" value="1"/>
</dbReference>
<dbReference type="InterPro" id="IPR000008">
    <property type="entry name" value="C2_dom"/>
</dbReference>
<dbReference type="AlphaFoldDB" id="A0AAU9TRE8"/>
<comment type="caution">
    <text evidence="2">The sequence shown here is derived from an EMBL/GenBank/DDBJ whole genome shotgun (WGS) entry which is preliminary data.</text>
</comment>
<dbReference type="InterPro" id="IPR035892">
    <property type="entry name" value="C2_domain_sf"/>
</dbReference>
<proteinExistence type="predicted"/>
<dbReference type="PANTHER" id="PTHR10773:SF19">
    <property type="match status" value="1"/>
</dbReference>
<protein>
    <recommendedName>
        <fullName evidence="1">C2 domain-containing protein</fullName>
    </recommendedName>
</protein>
<dbReference type="PROSITE" id="PS50004">
    <property type="entry name" value="C2"/>
    <property type="match status" value="1"/>
</dbReference>
<dbReference type="Proteomes" id="UP001153954">
    <property type="component" value="Unassembled WGS sequence"/>
</dbReference>
<accession>A0AAU9TRE8</accession>